<keyword evidence="4" id="KW-1185">Reference proteome</keyword>
<dbReference type="Gene3D" id="3.60.10.10">
    <property type="entry name" value="Endonuclease/exonuclease/phosphatase"/>
    <property type="match status" value="1"/>
</dbReference>
<dbReference type="RefSeq" id="WP_346821039.1">
    <property type="nucleotide sequence ID" value="NZ_JBDKWZ010000005.1"/>
</dbReference>
<keyword evidence="3" id="KW-0255">Endonuclease</keyword>
<dbReference type="Pfam" id="PF13385">
    <property type="entry name" value="Laminin_G_3"/>
    <property type="match status" value="1"/>
</dbReference>
<dbReference type="GO" id="GO:0004553">
    <property type="term" value="F:hydrolase activity, hydrolyzing O-glycosyl compounds"/>
    <property type="evidence" value="ECO:0007669"/>
    <property type="project" value="UniProtKB-ARBA"/>
</dbReference>
<feature type="domain" description="Endonuclease/exonuclease/phosphatase" evidence="2">
    <location>
        <begin position="258"/>
        <end position="509"/>
    </location>
</feature>
<gene>
    <name evidence="3" type="ORF">AAG747_10100</name>
</gene>
<evidence type="ECO:0000259" key="2">
    <source>
        <dbReference type="Pfam" id="PF03372"/>
    </source>
</evidence>
<feature type="signal peptide" evidence="1">
    <location>
        <begin position="1"/>
        <end position="21"/>
    </location>
</feature>
<proteinExistence type="predicted"/>
<dbReference type="PANTHER" id="PTHR41349:SF1">
    <property type="entry name" value="PROTEIN CBG08683"/>
    <property type="match status" value="1"/>
</dbReference>
<dbReference type="AlphaFoldDB" id="A0AAW9S5M8"/>
<keyword evidence="3" id="KW-0540">Nuclease</keyword>
<accession>A0AAW9S5M8</accession>
<dbReference type="InterPro" id="IPR005135">
    <property type="entry name" value="Endo/exonuclease/phosphatase"/>
</dbReference>
<evidence type="ECO:0000313" key="4">
    <source>
        <dbReference type="Proteomes" id="UP001403385"/>
    </source>
</evidence>
<keyword evidence="1" id="KW-0732">Signal</keyword>
<dbReference type="SUPFAM" id="SSF49899">
    <property type="entry name" value="Concanavalin A-like lectins/glucanases"/>
    <property type="match status" value="1"/>
</dbReference>
<dbReference type="InterPro" id="IPR036691">
    <property type="entry name" value="Endo/exonu/phosph_ase_sf"/>
</dbReference>
<name>A0AAW9S5M8_9BACT</name>
<protein>
    <submittedName>
        <fullName evidence="3">Endonuclease/exonuclease/phosphatase family protein</fullName>
    </submittedName>
</protein>
<keyword evidence="3" id="KW-0378">Hydrolase</keyword>
<dbReference type="GO" id="GO:0005975">
    <property type="term" value="P:carbohydrate metabolic process"/>
    <property type="evidence" value="ECO:0007669"/>
    <property type="project" value="UniProtKB-ARBA"/>
</dbReference>
<evidence type="ECO:0000313" key="3">
    <source>
        <dbReference type="EMBL" id="MEN7548259.1"/>
    </source>
</evidence>
<feature type="chain" id="PRO_5043387474" evidence="1">
    <location>
        <begin position="22"/>
        <end position="519"/>
    </location>
</feature>
<organism evidence="3 4">
    <name type="scientific">Rapidithrix thailandica</name>
    <dbReference type="NCBI Taxonomy" id="413964"/>
    <lineage>
        <taxon>Bacteria</taxon>
        <taxon>Pseudomonadati</taxon>
        <taxon>Bacteroidota</taxon>
        <taxon>Cytophagia</taxon>
        <taxon>Cytophagales</taxon>
        <taxon>Flammeovirgaceae</taxon>
        <taxon>Rapidithrix</taxon>
    </lineage>
</organism>
<dbReference type="EMBL" id="JBDKWZ010000005">
    <property type="protein sequence ID" value="MEN7548259.1"/>
    <property type="molecule type" value="Genomic_DNA"/>
</dbReference>
<reference evidence="3 4" key="1">
    <citation type="submission" date="2024-04" db="EMBL/GenBank/DDBJ databases">
        <title>Novel genus in family Flammeovirgaceae.</title>
        <authorList>
            <person name="Nguyen T.H."/>
            <person name="Vuong T.Q."/>
            <person name="Le H."/>
            <person name="Kim S.-G."/>
        </authorList>
    </citation>
    <scope>NUCLEOTIDE SEQUENCE [LARGE SCALE GENOMIC DNA]</scope>
    <source>
        <strain evidence="3 4">JCM 23209</strain>
    </source>
</reference>
<evidence type="ECO:0000256" key="1">
    <source>
        <dbReference type="SAM" id="SignalP"/>
    </source>
</evidence>
<dbReference type="GO" id="GO:0004519">
    <property type="term" value="F:endonuclease activity"/>
    <property type="evidence" value="ECO:0007669"/>
    <property type="project" value="UniProtKB-KW"/>
</dbReference>
<comment type="caution">
    <text evidence="3">The sequence shown here is derived from an EMBL/GenBank/DDBJ whole genome shotgun (WGS) entry which is preliminary data.</text>
</comment>
<sequence length="519" mass="58970">MRFLYFLFTGLWLGLSHWALAQPDTYLALDFDGNLHNKGQKDPAVYMMNFQPSFVQGLSGKCLDLSANSPSRGKVVVRGQINLDTEQDFALMLWVKTPQGAMNNHSMIGTKDIGDPKTKGWYLAAQANGSWAWNIADGKNFYQYQPTEERQTINDGKWHLLAFSLNRKKQEARLYYDGKNVAIYNIKGVGDLSNDADLCLGAGSTVKLEEMYTFNGYLDQVKVWNSTLSAEAVRQEYQRFFQLEAELQKAKVEELKILSFNIWHGGRETGEFVGVQRVIDVIKHSGADIISMQETYGSGEEIADALGYYFYLRSSNLSIMSRYPIGETQDLFRPFNSGGAKVHVSKGQSLNFYTVWLHYLPDYWTQVKNKENVPADTLIAAEEATRLAEIQTILKEIQPQLEKADQTPVIMAGDFNSGSHLDWVKKAAHLHNGFVVDWPVSKAILNAGFADSYRKAHPDPVKYFGRTWSPRFTEETQDRIDYIYFKGKKLKVIDSQMLDKHPVKWPSDHAAVLTTFKLK</sequence>
<dbReference type="Pfam" id="PF03372">
    <property type="entry name" value="Exo_endo_phos"/>
    <property type="match status" value="1"/>
</dbReference>
<dbReference type="InterPro" id="IPR013320">
    <property type="entry name" value="ConA-like_dom_sf"/>
</dbReference>
<dbReference type="Gene3D" id="2.60.120.200">
    <property type="match status" value="1"/>
</dbReference>
<dbReference type="PANTHER" id="PTHR41349">
    <property type="match status" value="1"/>
</dbReference>
<dbReference type="Proteomes" id="UP001403385">
    <property type="component" value="Unassembled WGS sequence"/>
</dbReference>
<dbReference type="SUPFAM" id="SSF56219">
    <property type="entry name" value="DNase I-like"/>
    <property type="match status" value="1"/>
</dbReference>